<dbReference type="SMART" id="SM00516">
    <property type="entry name" value="SEC14"/>
    <property type="match status" value="1"/>
</dbReference>
<dbReference type="PANTHER" id="PTHR45824:SF29">
    <property type="entry name" value="GH16843P"/>
    <property type="match status" value="1"/>
</dbReference>
<evidence type="ECO:0000313" key="3">
    <source>
        <dbReference type="EMBL" id="KAF0981818.1"/>
    </source>
</evidence>
<evidence type="ECO:0000259" key="2">
    <source>
        <dbReference type="PROSITE" id="PS50191"/>
    </source>
</evidence>
<dbReference type="AlphaFoldDB" id="A0A6A5C7T7"/>
<sequence length="310" mass="36093">MEPATTALEATTTTETNNGSLLPADEQTVPQQQRPSFAKESEEKAFNEILELVEKDRPQMTRYQEYYVFEAEPNYHCLVRYLRARDFDVKKSYDLLKSTLQWLEEFKPYLITATKMTKEAATGKIFCRGFDKFNRPVIYMSPGRENTYDGEGNIQLLVYSLFTAVARMSPGVSQMTWVCNFEGYTMKNAPSISVCKQTVSILSSHFPERLGVALIVNPPRVFSWFWKLISPFIPPVTKEKIKFCYSSKKEEVIEFFSPYFTLDMLPKDFYGNFDNTFNESVWKEEKKIDDARLERISHIIDTSELYNVRK</sequence>
<dbReference type="InterPro" id="IPR036273">
    <property type="entry name" value="CRAL/TRIO_N_dom_sf"/>
</dbReference>
<dbReference type="InterPro" id="IPR036865">
    <property type="entry name" value="CRAL-TRIO_dom_sf"/>
</dbReference>
<dbReference type="RefSeq" id="XP_044566531.1">
    <property type="nucleotide sequence ID" value="XM_044702999.1"/>
</dbReference>
<evidence type="ECO:0000256" key="1">
    <source>
        <dbReference type="SAM" id="MobiDB-lite"/>
    </source>
</evidence>
<dbReference type="SUPFAM" id="SSF52087">
    <property type="entry name" value="CRAL/TRIO domain"/>
    <property type="match status" value="1"/>
</dbReference>
<dbReference type="PRINTS" id="PR00180">
    <property type="entry name" value="CRETINALDHBP"/>
</dbReference>
<protein>
    <recommendedName>
        <fullName evidence="2">CRAL-TRIO domain-containing protein</fullName>
    </recommendedName>
</protein>
<gene>
    <name evidence="3" type="ORF">FDP41_012475</name>
</gene>
<dbReference type="Gene3D" id="3.40.525.10">
    <property type="entry name" value="CRAL-TRIO lipid binding domain"/>
    <property type="match status" value="1"/>
</dbReference>
<keyword evidence="4" id="KW-1185">Reference proteome</keyword>
<name>A0A6A5C7T7_NAEFO</name>
<dbReference type="InterPro" id="IPR001251">
    <property type="entry name" value="CRAL-TRIO_dom"/>
</dbReference>
<dbReference type="VEuPathDB" id="AmoebaDB:FDP41_012475"/>
<accession>A0A6A5C7T7</accession>
<dbReference type="OrthoDB" id="75724at2759"/>
<dbReference type="EMBL" id="VFQX01000013">
    <property type="protein sequence ID" value="KAF0981818.1"/>
    <property type="molecule type" value="Genomic_DNA"/>
</dbReference>
<dbReference type="Pfam" id="PF00650">
    <property type="entry name" value="CRAL_TRIO"/>
    <property type="match status" value="1"/>
</dbReference>
<dbReference type="VEuPathDB" id="AmoebaDB:NF0055000"/>
<feature type="domain" description="CRAL-TRIO" evidence="2">
    <location>
        <begin position="113"/>
        <end position="277"/>
    </location>
</feature>
<dbReference type="CDD" id="cd00170">
    <property type="entry name" value="SEC14"/>
    <property type="match status" value="1"/>
</dbReference>
<feature type="region of interest" description="Disordered" evidence="1">
    <location>
        <begin position="1"/>
        <end position="40"/>
    </location>
</feature>
<dbReference type="Pfam" id="PF03765">
    <property type="entry name" value="CRAL_TRIO_N"/>
    <property type="match status" value="1"/>
</dbReference>
<proteinExistence type="predicted"/>
<dbReference type="GO" id="GO:0008526">
    <property type="term" value="F:phosphatidylinositol transfer activity"/>
    <property type="evidence" value="ECO:0007669"/>
    <property type="project" value="TreeGrafter"/>
</dbReference>
<reference evidence="3 4" key="1">
    <citation type="journal article" date="2019" name="Sci. Rep.">
        <title>Nanopore sequencing improves the draft genome of the human pathogenic amoeba Naegleria fowleri.</title>
        <authorList>
            <person name="Liechti N."/>
            <person name="Schurch N."/>
            <person name="Bruggmann R."/>
            <person name="Wittwer M."/>
        </authorList>
    </citation>
    <scope>NUCLEOTIDE SEQUENCE [LARGE SCALE GENOMIC DNA]</scope>
    <source>
        <strain evidence="3 4">ATCC 30894</strain>
    </source>
</reference>
<dbReference type="GeneID" id="68119690"/>
<dbReference type="InterPro" id="IPR052578">
    <property type="entry name" value="PI_Transfer_CRAL-TRIO"/>
</dbReference>
<evidence type="ECO:0000313" key="4">
    <source>
        <dbReference type="Proteomes" id="UP000444721"/>
    </source>
</evidence>
<dbReference type="OMA" id="NWDIRAY"/>
<dbReference type="VEuPathDB" id="AmoebaDB:NfTy_040640"/>
<comment type="caution">
    <text evidence="3">The sequence shown here is derived from an EMBL/GenBank/DDBJ whole genome shotgun (WGS) entry which is preliminary data.</text>
</comment>
<organism evidence="3 4">
    <name type="scientific">Naegleria fowleri</name>
    <name type="common">Brain eating amoeba</name>
    <dbReference type="NCBI Taxonomy" id="5763"/>
    <lineage>
        <taxon>Eukaryota</taxon>
        <taxon>Discoba</taxon>
        <taxon>Heterolobosea</taxon>
        <taxon>Tetramitia</taxon>
        <taxon>Eutetramitia</taxon>
        <taxon>Vahlkampfiidae</taxon>
        <taxon>Naegleria</taxon>
    </lineage>
</organism>
<dbReference type="PANTHER" id="PTHR45824">
    <property type="entry name" value="GH16843P"/>
    <property type="match status" value="1"/>
</dbReference>
<dbReference type="PROSITE" id="PS50191">
    <property type="entry name" value="CRAL_TRIO"/>
    <property type="match status" value="1"/>
</dbReference>
<dbReference type="SUPFAM" id="SSF46938">
    <property type="entry name" value="CRAL/TRIO N-terminal domain"/>
    <property type="match status" value="1"/>
</dbReference>
<dbReference type="SMART" id="SM01100">
    <property type="entry name" value="CRAL_TRIO_N"/>
    <property type="match status" value="1"/>
</dbReference>
<dbReference type="InterPro" id="IPR011074">
    <property type="entry name" value="CRAL/TRIO_N_dom"/>
</dbReference>
<feature type="compositionally biased region" description="Low complexity" evidence="1">
    <location>
        <begin position="1"/>
        <end position="16"/>
    </location>
</feature>
<dbReference type="Proteomes" id="UP000444721">
    <property type="component" value="Unassembled WGS sequence"/>
</dbReference>